<organism evidence="2 3">
    <name type="scientific">Araneus ventricosus</name>
    <name type="common">Orbweaver spider</name>
    <name type="synonym">Epeira ventricosa</name>
    <dbReference type="NCBI Taxonomy" id="182803"/>
    <lineage>
        <taxon>Eukaryota</taxon>
        <taxon>Metazoa</taxon>
        <taxon>Ecdysozoa</taxon>
        <taxon>Arthropoda</taxon>
        <taxon>Chelicerata</taxon>
        <taxon>Arachnida</taxon>
        <taxon>Araneae</taxon>
        <taxon>Araneomorphae</taxon>
        <taxon>Entelegynae</taxon>
        <taxon>Araneoidea</taxon>
        <taxon>Araneidae</taxon>
        <taxon>Araneus</taxon>
    </lineage>
</organism>
<comment type="caution">
    <text evidence="2">The sequence shown here is derived from an EMBL/GenBank/DDBJ whole genome shotgun (WGS) entry which is preliminary data.</text>
</comment>
<feature type="domain" description="Retrotransposon gag" evidence="1">
    <location>
        <begin position="2"/>
        <end position="96"/>
    </location>
</feature>
<accession>A0A4Y2RM27</accession>
<dbReference type="InterPro" id="IPR005162">
    <property type="entry name" value="Retrotrans_gag_dom"/>
</dbReference>
<sequence length="118" mass="13432">MEGPARRFYESSLKNNNELTFGELKQKMIAYFRDEQSFAASFASFSSAQQYERESVRDFSVRLQSLVNKSSEEAESELSDSFRAKMLMSQFMSGLKQAIKAPVIVNDPSSFKEAIEFA</sequence>
<dbReference type="OrthoDB" id="6780827at2759"/>
<evidence type="ECO:0000259" key="1">
    <source>
        <dbReference type="Pfam" id="PF03732"/>
    </source>
</evidence>
<dbReference type="Pfam" id="PF03732">
    <property type="entry name" value="Retrotrans_gag"/>
    <property type="match status" value="1"/>
</dbReference>
<dbReference type="AlphaFoldDB" id="A0A4Y2RM27"/>
<evidence type="ECO:0000313" key="3">
    <source>
        <dbReference type="Proteomes" id="UP000499080"/>
    </source>
</evidence>
<evidence type="ECO:0000313" key="2">
    <source>
        <dbReference type="EMBL" id="GBN76867.1"/>
    </source>
</evidence>
<dbReference type="Proteomes" id="UP000499080">
    <property type="component" value="Unassembled WGS sequence"/>
</dbReference>
<keyword evidence="3" id="KW-1185">Reference proteome</keyword>
<protein>
    <recommendedName>
        <fullName evidence="1">Retrotransposon gag domain-containing protein</fullName>
    </recommendedName>
</protein>
<dbReference type="EMBL" id="BGPR01017667">
    <property type="protein sequence ID" value="GBN76867.1"/>
    <property type="molecule type" value="Genomic_DNA"/>
</dbReference>
<name>A0A4Y2RM27_ARAVE</name>
<reference evidence="2 3" key="1">
    <citation type="journal article" date="2019" name="Sci. Rep.">
        <title>Orb-weaving spider Araneus ventricosus genome elucidates the spidroin gene catalogue.</title>
        <authorList>
            <person name="Kono N."/>
            <person name="Nakamura H."/>
            <person name="Ohtoshi R."/>
            <person name="Moran D.A.P."/>
            <person name="Shinohara A."/>
            <person name="Yoshida Y."/>
            <person name="Fujiwara M."/>
            <person name="Mori M."/>
            <person name="Tomita M."/>
            <person name="Arakawa K."/>
        </authorList>
    </citation>
    <scope>NUCLEOTIDE SEQUENCE [LARGE SCALE GENOMIC DNA]</scope>
</reference>
<gene>
    <name evidence="2" type="ORF">AVEN_233755_1</name>
</gene>
<proteinExistence type="predicted"/>